<keyword evidence="2" id="KW-1185">Reference proteome</keyword>
<comment type="caution">
    <text evidence="1">The sequence shown here is derived from an EMBL/GenBank/DDBJ whole genome shotgun (WGS) entry which is preliminary data.</text>
</comment>
<sequence>MPTAIGFVRTELSRQHSLRHADEIHRHARTSGYRYVYTVRPPVNEPHPLTYVRALATELRAQIIITFDLDQVDNQPHLICDLGYRLETVCPPTVWAPCTPLDRTEVTTR</sequence>
<name>A0ABW7TRI3_9NOCA</name>
<dbReference type="GeneID" id="93507527"/>
<accession>A0ABW7TRI3</accession>
<evidence type="ECO:0000313" key="2">
    <source>
        <dbReference type="Proteomes" id="UP001611263"/>
    </source>
</evidence>
<evidence type="ECO:0000313" key="1">
    <source>
        <dbReference type="EMBL" id="MFI1463662.1"/>
    </source>
</evidence>
<organism evidence="1 2">
    <name type="scientific">Nocardia carnea</name>
    <dbReference type="NCBI Taxonomy" id="37328"/>
    <lineage>
        <taxon>Bacteria</taxon>
        <taxon>Bacillati</taxon>
        <taxon>Actinomycetota</taxon>
        <taxon>Actinomycetes</taxon>
        <taxon>Mycobacteriales</taxon>
        <taxon>Nocardiaceae</taxon>
        <taxon>Nocardia</taxon>
    </lineage>
</organism>
<dbReference type="Proteomes" id="UP001611263">
    <property type="component" value="Unassembled WGS sequence"/>
</dbReference>
<protein>
    <recommendedName>
        <fullName evidence="3">Resolvase/invertase-type recombinase catalytic domain-containing protein</fullName>
    </recommendedName>
</protein>
<gene>
    <name evidence="1" type="ORF">ACH4WX_23330</name>
</gene>
<evidence type="ECO:0008006" key="3">
    <source>
        <dbReference type="Google" id="ProtNLM"/>
    </source>
</evidence>
<reference evidence="1 2" key="1">
    <citation type="submission" date="2024-10" db="EMBL/GenBank/DDBJ databases">
        <title>The Natural Products Discovery Center: Release of the First 8490 Sequenced Strains for Exploring Actinobacteria Biosynthetic Diversity.</title>
        <authorList>
            <person name="Kalkreuter E."/>
            <person name="Kautsar S.A."/>
            <person name="Yang D."/>
            <person name="Bader C.D."/>
            <person name="Teijaro C.N."/>
            <person name="Fluegel L."/>
            <person name="Davis C.M."/>
            <person name="Simpson J.R."/>
            <person name="Lauterbach L."/>
            <person name="Steele A.D."/>
            <person name="Gui C."/>
            <person name="Meng S."/>
            <person name="Li G."/>
            <person name="Viehrig K."/>
            <person name="Ye F."/>
            <person name="Su P."/>
            <person name="Kiefer A.F."/>
            <person name="Nichols A."/>
            <person name="Cepeda A.J."/>
            <person name="Yan W."/>
            <person name="Fan B."/>
            <person name="Jiang Y."/>
            <person name="Adhikari A."/>
            <person name="Zheng C.-J."/>
            <person name="Schuster L."/>
            <person name="Cowan T.M."/>
            <person name="Smanski M.J."/>
            <person name="Chevrette M.G."/>
            <person name="De Carvalho L.P.S."/>
            <person name="Shen B."/>
        </authorList>
    </citation>
    <scope>NUCLEOTIDE SEQUENCE [LARGE SCALE GENOMIC DNA]</scope>
    <source>
        <strain evidence="1 2">NPDC020568</strain>
    </source>
</reference>
<dbReference type="RefSeq" id="WP_033246403.1">
    <property type="nucleotide sequence ID" value="NZ_JBIRUQ010000006.1"/>
</dbReference>
<dbReference type="EMBL" id="JBIRUQ010000006">
    <property type="protein sequence ID" value="MFI1463662.1"/>
    <property type="molecule type" value="Genomic_DNA"/>
</dbReference>
<proteinExistence type="predicted"/>